<feature type="compositionally biased region" description="Basic residues" evidence="2">
    <location>
        <begin position="11"/>
        <end position="22"/>
    </location>
</feature>
<dbReference type="GO" id="GO:0060236">
    <property type="term" value="P:regulation of mitotic spindle organization"/>
    <property type="evidence" value="ECO:0007669"/>
    <property type="project" value="TreeGrafter"/>
</dbReference>
<gene>
    <name evidence="3" type="ORF">JRQ81_016354</name>
</gene>
<comment type="caution">
    <text evidence="3">The sequence shown here is derived from an EMBL/GenBank/DDBJ whole genome shotgun (WGS) entry which is preliminary data.</text>
</comment>
<dbReference type="GO" id="GO:0031116">
    <property type="term" value="P:positive regulation of microtubule polymerization"/>
    <property type="evidence" value="ECO:0007669"/>
    <property type="project" value="TreeGrafter"/>
</dbReference>
<dbReference type="InterPro" id="IPR042335">
    <property type="entry name" value="ANKRD53"/>
</dbReference>
<feature type="repeat" description="ANK" evidence="1">
    <location>
        <begin position="156"/>
        <end position="188"/>
    </location>
</feature>
<evidence type="ECO:0000256" key="1">
    <source>
        <dbReference type="PROSITE-ProRule" id="PRU00023"/>
    </source>
</evidence>
<keyword evidence="4" id="KW-1185">Reference proteome</keyword>
<dbReference type="GO" id="GO:0007080">
    <property type="term" value="P:mitotic metaphase chromosome alignment"/>
    <property type="evidence" value="ECO:0007669"/>
    <property type="project" value="TreeGrafter"/>
</dbReference>
<name>A0A9Q0XUK8_9SAUR</name>
<keyword evidence="1" id="KW-0040">ANK repeat</keyword>
<dbReference type="SUPFAM" id="SSF48403">
    <property type="entry name" value="Ankyrin repeat"/>
    <property type="match status" value="1"/>
</dbReference>
<proteinExistence type="predicted"/>
<reference evidence="3" key="1">
    <citation type="journal article" date="2023" name="DNA Res.">
        <title>Chromosome-level genome assembly of Phrynocephalus forsythii using third-generation DNA sequencing and Hi-C analysis.</title>
        <authorList>
            <person name="Qi Y."/>
            <person name="Zhao W."/>
            <person name="Zhao Y."/>
            <person name="Niu C."/>
            <person name="Cao S."/>
            <person name="Zhang Y."/>
        </authorList>
    </citation>
    <scope>NUCLEOTIDE SEQUENCE</scope>
    <source>
        <tissue evidence="3">Muscle</tissue>
    </source>
</reference>
<evidence type="ECO:0000256" key="2">
    <source>
        <dbReference type="SAM" id="MobiDB-lite"/>
    </source>
</evidence>
<dbReference type="Pfam" id="PF13637">
    <property type="entry name" value="Ank_4"/>
    <property type="match status" value="1"/>
</dbReference>
<dbReference type="Gene3D" id="1.25.40.20">
    <property type="entry name" value="Ankyrin repeat-containing domain"/>
    <property type="match status" value="1"/>
</dbReference>
<dbReference type="SMART" id="SM00248">
    <property type="entry name" value="ANK"/>
    <property type="match status" value="4"/>
</dbReference>
<organism evidence="3 4">
    <name type="scientific">Phrynocephalus forsythii</name>
    <dbReference type="NCBI Taxonomy" id="171643"/>
    <lineage>
        <taxon>Eukaryota</taxon>
        <taxon>Metazoa</taxon>
        <taxon>Chordata</taxon>
        <taxon>Craniata</taxon>
        <taxon>Vertebrata</taxon>
        <taxon>Euteleostomi</taxon>
        <taxon>Lepidosauria</taxon>
        <taxon>Squamata</taxon>
        <taxon>Bifurcata</taxon>
        <taxon>Unidentata</taxon>
        <taxon>Episquamata</taxon>
        <taxon>Toxicofera</taxon>
        <taxon>Iguania</taxon>
        <taxon>Acrodonta</taxon>
        <taxon>Agamidae</taxon>
        <taxon>Agaminae</taxon>
        <taxon>Phrynocephalus</taxon>
    </lineage>
</organism>
<evidence type="ECO:0008006" key="5">
    <source>
        <dbReference type="Google" id="ProtNLM"/>
    </source>
</evidence>
<dbReference type="AlphaFoldDB" id="A0A9Q0XUK8"/>
<dbReference type="InterPro" id="IPR002110">
    <property type="entry name" value="Ankyrin_rpt"/>
</dbReference>
<feature type="repeat" description="ANK" evidence="1">
    <location>
        <begin position="85"/>
        <end position="108"/>
    </location>
</feature>
<dbReference type="Proteomes" id="UP001142489">
    <property type="component" value="Unassembled WGS sequence"/>
</dbReference>
<dbReference type="PROSITE" id="PS50088">
    <property type="entry name" value="ANK_REPEAT"/>
    <property type="match status" value="3"/>
</dbReference>
<dbReference type="GO" id="GO:1902412">
    <property type="term" value="P:regulation of mitotic cytokinesis"/>
    <property type="evidence" value="ECO:0007669"/>
    <property type="project" value="InterPro"/>
</dbReference>
<dbReference type="InterPro" id="IPR036770">
    <property type="entry name" value="Ankyrin_rpt-contain_sf"/>
</dbReference>
<dbReference type="PRINTS" id="PR01415">
    <property type="entry name" value="ANKYRIN"/>
</dbReference>
<dbReference type="GO" id="GO:0000922">
    <property type="term" value="C:spindle pole"/>
    <property type="evidence" value="ECO:0007669"/>
    <property type="project" value="TreeGrafter"/>
</dbReference>
<dbReference type="OrthoDB" id="10254927at2759"/>
<dbReference type="PROSITE" id="PS50297">
    <property type="entry name" value="ANK_REP_REGION"/>
    <property type="match status" value="2"/>
</dbReference>
<evidence type="ECO:0000313" key="3">
    <source>
        <dbReference type="EMBL" id="KAJ7326595.1"/>
    </source>
</evidence>
<dbReference type="EMBL" id="JAPFRF010000007">
    <property type="protein sequence ID" value="KAJ7326595.1"/>
    <property type="molecule type" value="Genomic_DNA"/>
</dbReference>
<feature type="repeat" description="ANK" evidence="1">
    <location>
        <begin position="119"/>
        <end position="155"/>
    </location>
</feature>
<dbReference type="PANTHER" id="PTHR24160:SF1">
    <property type="entry name" value="ANKYRIN REPEAT DOMAIN-CONTAINING PROTEIN 53"/>
    <property type="match status" value="1"/>
</dbReference>
<dbReference type="PANTHER" id="PTHR24160">
    <property type="entry name" value="ANKYRIN REPEAT DOMAIN-CONTAINING PROTEIN 53"/>
    <property type="match status" value="1"/>
</dbReference>
<evidence type="ECO:0000313" key="4">
    <source>
        <dbReference type="Proteomes" id="UP001142489"/>
    </source>
</evidence>
<feature type="region of interest" description="Disordered" evidence="2">
    <location>
        <begin position="1"/>
        <end position="24"/>
    </location>
</feature>
<sequence length="488" mass="54745">MGSPKGSLRSRSMRNSHLRLPRLPRAGTFSGLSLAGGSRSSTKAIQQSSVRFKTREEHFAASTGQVRWLQICLQKAETPTQADINGFSALHMAALHGRLDCIKMLVEKYSVSVNLSSLRGWRPIHLVLSKEAGGLALECLQYLIQKGANVNVQNQKGVSPLHKAASEGREDCIQALVDAGADVHAKDADGQEPLELCKMWGHKATAKCLRSATWKIDKAKFAREVCRLNEIKTEYEMRREEFLRREQAELDCCNNRAYKEWLAKKHLPPPSGRILGFLGSRRQSVNLWKQVKETVPVPTPPVVEALPEAQVPQKDQQHRSWNFSTNPSSEPVTCIFRPNTVRIGVDPEKVPDPDFTSFLFLYKNAFGEPEIQVDNMDKVSPVPDLPFEVLENSLYPKTRTARLKVPEDFRPTHLLDLKHKRPPGPEHKWTDQMAVTLRQTLDPALIGRLKAHLSTYSDPRLLSPGLELDRTKGRETSSILSNGSSCEM</sequence>
<protein>
    <recommendedName>
        <fullName evidence="5">Ankyrin repeat domain-containing protein 53</fullName>
    </recommendedName>
</protein>
<accession>A0A9Q0XUK8</accession>
<dbReference type="Pfam" id="PF12796">
    <property type="entry name" value="Ank_2"/>
    <property type="match status" value="1"/>
</dbReference>